<dbReference type="PROSITE" id="PS50975">
    <property type="entry name" value="ATP_GRASP"/>
    <property type="match status" value="1"/>
</dbReference>
<dbReference type="Gene3D" id="3.30.470.20">
    <property type="entry name" value="ATP-grasp fold, B domain"/>
    <property type="match status" value="1"/>
</dbReference>
<evidence type="ECO:0000256" key="5">
    <source>
        <dbReference type="SAM" id="MobiDB-lite"/>
    </source>
</evidence>
<evidence type="ECO:0000259" key="6">
    <source>
        <dbReference type="PROSITE" id="PS50975"/>
    </source>
</evidence>
<evidence type="ECO:0000256" key="3">
    <source>
        <dbReference type="ARBA" id="ARBA00022840"/>
    </source>
</evidence>
<protein>
    <submittedName>
        <fullName evidence="7">ATP-grasp domain-containing protein</fullName>
    </submittedName>
</protein>
<name>A0A7W2HWM5_9ACTN</name>
<dbReference type="GO" id="GO:0016874">
    <property type="term" value="F:ligase activity"/>
    <property type="evidence" value="ECO:0007669"/>
    <property type="project" value="UniProtKB-KW"/>
</dbReference>
<evidence type="ECO:0000256" key="1">
    <source>
        <dbReference type="ARBA" id="ARBA00022598"/>
    </source>
</evidence>
<dbReference type="InterPro" id="IPR013815">
    <property type="entry name" value="ATP_grasp_subdomain_1"/>
</dbReference>
<dbReference type="InterPro" id="IPR003806">
    <property type="entry name" value="ATP-grasp_PylC-type"/>
</dbReference>
<accession>A0A7W2HWM5</accession>
<proteinExistence type="predicted"/>
<keyword evidence="1" id="KW-0436">Ligase</keyword>
<keyword evidence="2 4" id="KW-0547">Nucleotide-binding</keyword>
<reference evidence="7 8" key="1">
    <citation type="submission" date="2020-07" db="EMBL/GenBank/DDBJ databases">
        <title>Differential regulation of undecylprodigiosin biosynthesis in the yeast-scavenging Streptomyces strain MBK6.</title>
        <authorList>
            <person name="Baral B."/>
            <person name="Siitonen V."/>
            <person name="Laughlin M."/>
            <person name="Yamada K."/>
            <person name="Ilomaeki M."/>
            <person name="Metsae-Ketelae M."/>
            <person name="Niemi J."/>
        </authorList>
    </citation>
    <scope>NUCLEOTIDE SEQUENCE [LARGE SCALE GENOMIC DNA]</scope>
    <source>
        <strain evidence="7 8">MBK6</strain>
    </source>
</reference>
<dbReference type="Gene3D" id="3.40.50.20">
    <property type="match status" value="1"/>
</dbReference>
<dbReference type="EMBL" id="JACERG010000017">
    <property type="protein sequence ID" value="MBA5224379.1"/>
    <property type="molecule type" value="Genomic_DNA"/>
</dbReference>
<dbReference type="GO" id="GO:0046872">
    <property type="term" value="F:metal ion binding"/>
    <property type="evidence" value="ECO:0007669"/>
    <property type="project" value="InterPro"/>
</dbReference>
<feature type="region of interest" description="Disordered" evidence="5">
    <location>
        <begin position="351"/>
        <end position="370"/>
    </location>
</feature>
<feature type="compositionally biased region" description="Pro residues" evidence="5">
    <location>
        <begin position="354"/>
        <end position="365"/>
    </location>
</feature>
<sequence length="397" mass="43133">MHVLIMQRPHSTARYDHWIHEADPTARITVLTSADAERPAGDLAEGVRRVTVDDYESPAATAALFRLCAADRPDRIFVNSEDDVLRAAEARTLFGIPGLGSATALRFRDKVEMKRLFEGLPVPAVPHRELRCGADLYAAAEELGPLVVKPRDGAGSTGVRVLADARAVRRACVEDPALLTALHGGTLMAERYVAGTVHHVDVLVDGDRALLVSPSRYTSPPHRFRTDNLGSVMLDRGSPRAKLLTDTAERFVARLPEGHGVHVLHLEFLEDTSGTLFAGEVACRTGGALVKNAVRHTWGIDLSRASCLLSAGLWTPPEEPVPTGPPTAWLLWNGGPRPSVPAERPDWLVEFSAPKPPEGQRPPDTPVSSVDSRARFLIEGADEEQLEARLRLLYADG</sequence>
<dbReference type="InterPro" id="IPR011761">
    <property type="entry name" value="ATP-grasp"/>
</dbReference>
<organism evidence="7 8">
    <name type="scientific">Streptomyces griseoaurantiacus</name>
    <dbReference type="NCBI Taxonomy" id="68213"/>
    <lineage>
        <taxon>Bacteria</taxon>
        <taxon>Bacillati</taxon>
        <taxon>Actinomycetota</taxon>
        <taxon>Actinomycetes</taxon>
        <taxon>Kitasatosporales</taxon>
        <taxon>Streptomycetaceae</taxon>
        <taxon>Streptomyces</taxon>
        <taxon>Streptomyces aurantiacus group</taxon>
    </lineage>
</organism>
<dbReference type="Proteomes" id="UP000587608">
    <property type="component" value="Unassembled WGS sequence"/>
</dbReference>
<evidence type="ECO:0000313" key="7">
    <source>
        <dbReference type="EMBL" id="MBA5224379.1"/>
    </source>
</evidence>
<dbReference type="Pfam" id="PF02655">
    <property type="entry name" value="ATP-grasp_3"/>
    <property type="match status" value="1"/>
</dbReference>
<dbReference type="SUPFAM" id="SSF56059">
    <property type="entry name" value="Glutathione synthetase ATP-binding domain-like"/>
    <property type="match status" value="1"/>
</dbReference>
<evidence type="ECO:0000256" key="2">
    <source>
        <dbReference type="ARBA" id="ARBA00022741"/>
    </source>
</evidence>
<dbReference type="PANTHER" id="PTHR43585">
    <property type="entry name" value="FUMIPYRROLE BIOSYNTHESIS PROTEIN C"/>
    <property type="match status" value="1"/>
</dbReference>
<evidence type="ECO:0000256" key="4">
    <source>
        <dbReference type="PROSITE-ProRule" id="PRU00409"/>
    </source>
</evidence>
<evidence type="ECO:0000313" key="8">
    <source>
        <dbReference type="Proteomes" id="UP000587608"/>
    </source>
</evidence>
<dbReference type="PANTHER" id="PTHR43585:SF2">
    <property type="entry name" value="ATP-GRASP ENZYME FSQD"/>
    <property type="match status" value="1"/>
</dbReference>
<feature type="domain" description="ATP-grasp" evidence="6">
    <location>
        <begin position="114"/>
        <end position="311"/>
    </location>
</feature>
<dbReference type="RefSeq" id="WP_191853960.1">
    <property type="nucleotide sequence ID" value="NZ_CP108323.1"/>
</dbReference>
<gene>
    <name evidence="7" type="ORF">H1X69_23690</name>
</gene>
<dbReference type="InterPro" id="IPR052032">
    <property type="entry name" value="ATP-dep_AA_Ligase"/>
</dbReference>
<dbReference type="GO" id="GO:0005524">
    <property type="term" value="F:ATP binding"/>
    <property type="evidence" value="ECO:0007669"/>
    <property type="project" value="UniProtKB-UniRule"/>
</dbReference>
<dbReference type="AlphaFoldDB" id="A0A7W2HWM5"/>
<comment type="caution">
    <text evidence="7">The sequence shown here is derived from an EMBL/GenBank/DDBJ whole genome shotgun (WGS) entry which is preliminary data.</text>
</comment>
<keyword evidence="3 4" id="KW-0067">ATP-binding</keyword>
<dbReference type="Gene3D" id="3.30.1490.20">
    <property type="entry name" value="ATP-grasp fold, A domain"/>
    <property type="match status" value="1"/>
</dbReference>